<dbReference type="Pfam" id="PF05717">
    <property type="entry name" value="TnpB_IS66"/>
    <property type="match status" value="1"/>
</dbReference>
<protein>
    <submittedName>
        <fullName evidence="1">IS66 family insertion sequence element accessory protein TnpB</fullName>
    </submittedName>
</protein>
<comment type="caution">
    <text evidence="1">The sequence shown here is derived from an EMBL/GenBank/DDBJ whole genome shotgun (WGS) entry which is preliminary data.</text>
</comment>
<accession>A0ABV9GYL0</accession>
<dbReference type="PANTHER" id="PTHR36455">
    <property type="match status" value="1"/>
</dbReference>
<dbReference type="RefSeq" id="WP_377727542.1">
    <property type="nucleotide sequence ID" value="NZ_JBHSEW010000014.1"/>
</dbReference>
<name>A0ABV9GYL0_9BURK</name>
<dbReference type="EMBL" id="JBHSEW010000014">
    <property type="protein sequence ID" value="MFC4623309.1"/>
    <property type="molecule type" value="Genomic_DNA"/>
</dbReference>
<dbReference type="InterPro" id="IPR008878">
    <property type="entry name" value="Transposase_IS66_Orf2"/>
</dbReference>
<evidence type="ECO:0000313" key="2">
    <source>
        <dbReference type="Proteomes" id="UP001595967"/>
    </source>
</evidence>
<reference evidence="2" key="1">
    <citation type="journal article" date="2019" name="Int. J. Syst. Evol. Microbiol.">
        <title>The Global Catalogue of Microorganisms (GCM) 10K type strain sequencing project: providing services to taxonomists for standard genome sequencing and annotation.</title>
        <authorList>
            <consortium name="The Broad Institute Genomics Platform"/>
            <consortium name="The Broad Institute Genome Sequencing Center for Infectious Disease"/>
            <person name="Wu L."/>
            <person name="Ma J."/>
        </authorList>
    </citation>
    <scope>NUCLEOTIDE SEQUENCE [LARGE SCALE GENOMIC DNA]</scope>
    <source>
        <strain evidence="2">JCM 11650</strain>
    </source>
</reference>
<dbReference type="NCBIfam" id="NF033819">
    <property type="entry name" value="IS66_TnpB"/>
    <property type="match status" value="1"/>
</dbReference>
<keyword evidence="2" id="KW-1185">Reference proteome</keyword>
<sequence>MIRIEHIWLGVEPVDMRSGMDRLLMQVVAVFGRAQPHHAYLFANRRGTRMKVLIHDGFGVWMAVRRLHQGQFAWPTLGSHVTLSVEQARALVVGLPWQRMNADGSLSVL</sequence>
<evidence type="ECO:0000313" key="1">
    <source>
        <dbReference type="EMBL" id="MFC4623309.1"/>
    </source>
</evidence>
<gene>
    <name evidence="1" type="primary">tnpB</name>
    <name evidence="1" type="ORF">ACFO3A_13980</name>
</gene>
<organism evidence="1 2">
    <name type="scientific">Comamonas nitrativorans</name>
    <dbReference type="NCBI Taxonomy" id="108437"/>
    <lineage>
        <taxon>Bacteria</taxon>
        <taxon>Pseudomonadati</taxon>
        <taxon>Pseudomonadota</taxon>
        <taxon>Betaproteobacteria</taxon>
        <taxon>Burkholderiales</taxon>
        <taxon>Comamonadaceae</taxon>
        <taxon>Comamonas</taxon>
    </lineage>
</organism>
<proteinExistence type="predicted"/>
<dbReference type="Proteomes" id="UP001595967">
    <property type="component" value="Unassembled WGS sequence"/>
</dbReference>
<dbReference type="PANTHER" id="PTHR36455:SF1">
    <property type="entry name" value="BLR8292 PROTEIN"/>
    <property type="match status" value="1"/>
</dbReference>